<dbReference type="RefSeq" id="XP_001427198.1">
    <property type="nucleotide sequence ID" value="XM_001427161.1"/>
</dbReference>
<dbReference type="HOGENOM" id="CLU_1226842_0_0_1"/>
<evidence type="ECO:0000313" key="3">
    <source>
        <dbReference type="Proteomes" id="UP000000600"/>
    </source>
</evidence>
<gene>
    <name evidence="2" type="ORF">GSPATT00030436001</name>
</gene>
<dbReference type="EMBL" id="CT868005">
    <property type="protein sequence ID" value="CAK59800.1"/>
    <property type="molecule type" value="Genomic_DNA"/>
</dbReference>
<dbReference type="KEGG" id="ptm:GSPATT00030436001"/>
<dbReference type="GeneID" id="5012994"/>
<dbReference type="InParanoid" id="A0BMN3"/>
<feature type="compositionally biased region" description="Polar residues" evidence="1">
    <location>
        <begin position="1"/>
        <end position="16"/>
    </location>
</feature>
<organism evidence="2 3">
    <name type="scientific">Paramecium tetraurelia</name>
    <dbReference type="NCBI Taxonomy" id="5888"/>
    <lineage>
        <taxon>Eukaryota</taxon>
        <taxon>Sar</taxon>
        <taxon>Alveolata</taxon>
        <taxon>Ciliophora</taxon>
        <taxon>Intramacronucleata</taxon>
        <taxon>Oligohymenophorea</taxon>
        <taxon>Peniculida</taxon>
        <taxon>Parameciidae</taxon>
        <taxon>Paramecium</taxon>
    </lineage>
</organism>
<keyword evidence="3" id="KW-1185">Reference proteome</keyword>
<dbReference type="AlphaFoldDB" id="A0BMN3"/>
<accession>A0BMN3</accession>
<protein>
    <submittedName>
        <fullName evidence="2">Uncharacterized protein</fullName>
    </submittedName>
</protein>
<evidence type="ECO:0000313" key="2">
    <source>
        <dbReference type="EMBL" id="CAK59800.1"/>
    </source>
</evidence>
<name>A0BMN3_PARTE</name>
<sequence>MLEKSQFTMNFNTQLKNGKKQKYMKQCKSSETNRNYQSSLKKSKQYLDKESAIIGSSNSQQRPRRLKKKVSKQNIQMSSLQSKLSLKQELLKHINHKQVEKRKVDITNPEDLSTMQQQLLSQQIQQQLSLEDTQLSLMMQQQHEITMQFMPDIVRIVNHYMNSQNNNNKLKILSQKQKKEQDRIKSEIKEMRDKESSTVINLELKYYQILIINEEQMQYFQCYKKI</sequence>
<proteinExistence type="predicted"/>
<evidence type="ECO:0000256" key="1">
    <source>
        <dbReference type="SAM" id="MobiDB-lite"/>
    </source>
</evidence>
<reference evidence="2 3" key="1">
    <citation type="journal article" date="2006" name="Nature">
        <title>Global trends of whole-genome duplications revealed by the ciliate Paramecium tetraurelia.</title>
        <authorList>
            <consortium name="Genoscope"/>
            <person name="Aury J.-M."/>
            <person name="Jaillon O."/>
            <person name="Duret L."/>
            <person name="Noel B."/>
            <person name="Jubin C."/>
            <person name="Porcel B.M."/>
            <person name="Segurens B."/>
            <person name="Daubin V."/>
            <person name="Anthouard V."/>
            <person name="Aiach N."/>
            <person name="Arnaiz O."/>
            <person name="Billaut A."/>
            <person name="Beisson J."/>
            <person name="Blanc I."/>
            <person name="Bouhouche K."/>
            <person name="Camara F."/>
            <person name="Duharcourt S."/>
            <person name="Guigo R."/>
            <person name="Gogendeau D."/>
            <person name="Katinka M."/>
            <person name="Keller A.-M."/>
            <person name="Kissmehl R."/>
            <person name="Klotz C."/>
            <person name="Koll F."/>
            <person name="Le Moue A."/>
            <person name="Lepere C."/>
            <person name="Malinsky S."/>
            <person name="Nowacki M."/>
            <person name="Nowak J.K."/>
            <person name="Plattner H."/>
            <person name="Poulain J."/>
            <person name="Ruiz F."/>
            <person name="Serrano V."/>
            <person name="Zagulski M."/>
            <person name="Dessen P."/>
            <person name="Betermier M."/>
            <person name="Weissenbach J."/>
            <person name="Scarpelli C."/>
            <person name="Schachter V."/>
            <person name="Sperling L."/>
            <person name="Meyer E."/>
            <person name="Cohen J."/>
            <person name="Wincker P."/>
        </authorList>
    </citation>
    <scope>NUCLEOTIDE SEQUENCE [LARGE SCALE GENOMIC DNA]</scope>
    <source>
        <strain evidence="2 3">Stock d4-2</strain>
    </source>
</reference>
<dbReference type="Proteomes" id="UP000000600">
    <property type="component" value="Unassembled WGS sequence"/>
</dbReference>
<feature type="region of interest" description="Disordered" evidence="1">
    <location>
        <begin position="1"/>
        <end position="23"/>
    </location>
</feature>